<dbReference type="AlphaFoldDB" id="A0A6A4YUG0"/>
<feature type="non-terminal residue" evidence="2">
    <location>
        <position position="201"/>
    </location>
</feature>
<feature type="domain" description="Helitron helicase-like" evidence="1">
    <location>
        <begin position="1"/>
        <end position="81"/>
    </location>
</feature>
<dbReference type="PANTHER" id="PTHR10492:SF57">
    <property type="entry name" value="ATP-DEPENDENT DNA HELICASE"/>
    <property type="match status" value="1"/>
</dbReference>
<name>A0A6A4YUG0_9STRA</name>
<dbReference type="OrthoDB" id="121295at2759"/>
<protein>
    <recommendedName>
        <fullName evidence="1">Helitron helicase-like domain-containing protein</fullName>
    </recommendedName>
</protein>
<dbReference type="Pfam" id="PF14214">
    <property type="entry name" value="Helitron_like_N"/>
    <property type="match status" value="1"/>
</dbReference>
<sequence>MTCNPRWKEIDDALEFLKNFGMLTTKELVHYRGEIICRVFNMKLKQLMAGIKSGDEFGPYLYGTYVVEFQKRGLPHAHILLGLVNPVKYPDQIDGFVSAEMPDPVTQPQLYSIISSQNLHRCDNRCLEKGKCSKNFPKPFVEATQLDDNGFPHYRRRCTNPQNAILVPYCPSLSLRFNCHINVEICTSIKSVKYLYKYIHK</sequence>
<reference evidence="2" key="1">
    <citation type="submission" date="2019-06" db="EMBL/GenBank/DDBJ databases">
        <title>Genomics analysis of Aphanomyces spp. identifies a new class of oomycete effector associated with host adaptation.</title>
        <authorList>
            <person name="Gaulin E."/>
        </authorList>
    </citation>
    <scope>NUCLEOTIDE SEQUENCE</scope>
    <source>
        <strain evidence="2">CBS 578.67</strain>
    </source>
</reference>
<dbReference type="EMBL" id="VJMH01004695">
    <property type="protein sequence ID" value="KAF0702277.1"/>
    <property type="molecule type" value="Genomic_DNA"/>
</dbReference>
<comment type="caution">
    <text evidence="2">The sequence shown here is derived from an EMBL/GenBank/DDBJ whole genome shotgun (WGS) entry which is preliminary data.</text>
</comment>
<evidence type="ECO:0000313" key="2">
    <source>
        <dbReference type="EMBL" id="KAF0702277.1"/>
    </source>
</evidence>
<accession>A0A6A4YUG0</accession>
<dbReference type="InterPro" id="IPR025476">
    <property type="entry name" value="Helitron_helicase-like"/>
</dbReference>
<organism evidence="2">
    <name type="scientific">Aphanomyces stellatus</name>
    <dbReference type="NCBI Taxonomy" id="120398"/>
    <lineage>
        <taxon>Eukaryota</taxon>
        <taxon>Sar</taxon>
        <taxon>Stramenopiles</taxon>
        <taxon>Oomycota</taxon>
        <taxon>Saprolegniomycetes</taxon>
        <taxon>Saprolegniales</taxon>
        <taxon>Verrucalvaceae</taxon>
        <taxon>Aphanomyces</taxon>
    </lineage>
</organism>
<dbReference type="PANTHER" id="PTHR10492">
    <property type="match status" value="1"/>
</dbReference>
<evidence type="ECO:0000259" key="1">
    <source>
        <dbReference type="Pfam" id="PF14214"/>
    </source>
</evidence>
<gene>
    <name evidence="2" type="ORF">As57867_007776</name>
</gene>
<proteinExistence type="predicted"/>